<evidence type="ECO:0000256" key="8">
    <source>
        <dbReference type="HAMAP-Rule" id="MF_01161"/>
    </source>
</evidence>
<gene>
    <name evidence="8 11" type="primary">tilS</name>
    <name evidence="10" type="ORF">AUK42_04685</name>
    <name evidence="11" type="ORF">CO097_01700</name>
</gene>
<dbReference type="GO" id="GO:0005737">
    <property type="term" value="C:cytoplasm"/>
    <property type="evidence" value="ECO:0007669"/>
    <property type="project" value="UniProtKB-SubCell"/>
</dbReference>
<keyword evidence="3 8" id="KW-0436">Ligase</keyword>
<dbReference type="InterPro" id="IPR012796">
    <property type="entry name" value="Lysidine-tRNA-synth_C"/>
</dbReference>
<comment type="similarity">
    <text evidence="8">Belongs to the tRNA(Ile)-lysidine synthase family.</text>
</comment>
<dbReference type="SUPFAM" id="SSF56037">
    <property type="entry name" value="PheT/TilS domain"/>
    <property type="match status" value="1"/>
</dbReference>
<dbReference type="NCBIfam" id="TIGR02433">
    <property type="entry name" value="lysidine_TilS_C"/>
    <property type="match status" value="1"/>
</dbReference>
<reference evidence="11 13" key="2">
    <citation type="submission" date="2017-09" db="EMBL/GenBank/DDBJ databases">
        <title>Depth-based differentiation of microbial function through sediment-hosted aquifers and enrichment of novel symbionts in the deep terrestrial subsurface.</title>
        <authorList>
            <person name="Probst A.J."/>
            <person name="Ladd B."/>
            <person name="Jarett J.K."/>
            <person name="Geller-Mcgrath D.E."/>
            <person name="Sieber C.M."/>
            <person name="Emerson J.B."/>
            <person name="Anantharaman K."/>
            <person name="Thomas B.C."/>
            <person name="Malmstrom R."/>
            <person name="Stieglmeier M."/>
            <person name="Klingl A."/>
            <person name="Woyke T."/>
            <person name="Ryan C.M."/>
            <person name="Banfield J.F."/>
        </authorList>
    </citation>
    <scope>NUCLEOTIDE SEQUENCE [LARGE SCALE GENOMIC DNA]</scope>
    <source>
        <strain evidence="11">CG_4_9_14_3_um_filter_33_16</strain>
    </source>
</reference>
<protein>
    <recommendedName>
        <fullName evidence="8">tRNA(Ile)-lysidine synthase</fullName>
        <ecNumber evidence="8">6.3.4.19</ecNumber>
    </recommendedName>
    <alternativeName>
        <fullName evidence="8">tRNA(Ile)-2-lysyl-cytidine synthase</fullName>
    </alternativeName>
    <alternativeName>
        <fullName evidence="8">tRNA(Ile)-lysidine synthetase</fullName>
    </alternativeName>
</protein>
<dbReference type="NCBIfam" id="TIGR02432">
    <property type="entry name" value="lysidine_TilS_N"/>
    <property type="match status" value="1"/>
</dbReference>
<dbReference type="Proteomes" id="UP000228560">
    <property type="component" value="Unassembled WGS sequence"/>
</dbReference>
<keyword evidence="5 8" id="KW-0547">Nucleotide-binding</keyword>
<name>A0A1J5GCE7_9BACT</name>
<organism evidence="10 12">
    <name type="scientific">Candidatus Infernicultor aquiphilus</name>
    <dbReference type="NCBI Taxonomy" id="1805029"/>
    <lineage>
        <taxon>Bacteria</taxon>
        <taxon>Pseudomonadati</taxon>
        <taxon>Atribacterota</taxon>
        <taxon>Candidatus Phoenicimicrobiia</taxon>
        <taxon>Candidatus Pheonicimicrobiales</taxon>
        <taxon>Candidatus Phoenicimicrobiaceae</taxon>
        <taxon>Candidatus Infernicultor</taxon>
    </lineage>
</organism>
<comment type="catalytic activity">
    <reaction evidence="7 8">
        <text>cytidine(34) in tRNA(Ile2) + L-lysine + ATP = lysidine(34) in tRNA(Ile2) + AMP + diphosphate + H(+)</text>
        <dbReference type="Rhea" id="RHEA:43744"/>
        <dbReference type="Rhea" id="RHEA-COMP:10625"/>
        <dbReference type="Rhea" id="RHEA-COMP:10670"/>
        <dbReference type="ChEBI" id="CHEBI:15378"/>
        <dbReference type="ChEBI" id="CHEBI:30616"/>
        <dbReference type="ChEBI" id="CHEBI:32551"/>
        <dbReference type="ChEBI" id="CHEBI:33019"/>
        <dbReference type="ChEBI" id="CHEBI:82748"/>
        <dbReference type="ChEBI" id="CHEBI:83665"/>
        <dbReference type="ChEBI" id="CHEBI:456215"/>
        <dbReference type="EC" id="6.3.4.19"/>
    </reaction>
</comment>
<dbReference type="GO" id="GO:0005524">
    <property type="term" value="F:ATP binding"/>
    <property type="evidence" value="ECO:0007669"/>
    <property type="project" value="UniProtKB-UniRule"/>
</dbReference>
<evidence type="ECO:0000313" key="12">
    <source>
        <dbReference type="Proteomes" id="UP000182763"/>
    </source>
</evidence>
<comment type="function">
    <text evidence="8">Ligates lysine onto the cytidine present at position 34 of the AUA codon-specific tRNA(Ile) that contains the anticodon CAU, in an ATP-dependent manner. Cytidine is converted to lysidine, thus changing the amino acid specificity of the tRNA from methionine to isoleucine.</text>
</comment>
<dbReference type="GO" id="GO:0006400">
    <property type="term" value="P:tRNA modification"/>
    <property type="evidence" value="ECO:0007669"/>
    <property type="project" value="UniProtKB-UniRule"/>
</dbReference>
<evidence type="ECO:0000256" key="4">
    <source>
        <dbReference type="ARBA" id="ARBA00022694"/>
    </source>
</evidence>
<evidence type="ECO:0000256" key="2">
    <source>
        <dbReference type="ARBA" id="ARBA00022490"/>
    </source>
</evidence>
<evidence type="ECO:0000256" key="1">
    <source>
        <dbReference type="ARBA" id="ARBA00004496"/>
    </source>
</evidence>
<dbReference type="SMART" id="SM00977">
    <property type="entry name" value="TilS_C"/>
    <property type="match status" value="1"/>
</dbReference>
<evidence type="ECO:0000256" key="3">
    <source>
        <dbReference type="ARBA" id="ARBA00022598"/>
    </source>
</evidence>
<dbReference type="SUPFAM" id="SSF82829">
    <property type="entry name" value="MesJ substrate recognition domain-like"/>
    <property type="match status" value="1"/>
</dbReference>
<feature type="domain" description="Lysidine-tRNA(Ile) synthetase C-terminal" evidence="9">
    <location>
        <begin position="398"/>
        <end position="471"/>
    </location>
</feature>
<keyword evidence="2 8" id="KW-0963">Cytoplasm</keyword>
<feature type="binding site" evidence="8">
    <location>
        <begin position="27"/>
        <end position="32"/>
    </location>
    <ligand>
        <name>ATP</name>
        <dbReference type="ChEBI" id="CHEBI:30616"/>
    </ligand>
</feature>
<evidence type="ECO:0000259" key="9">
    <source>
        <dbReference type="SMART" id="SM00977"/>
    </source>
</evidence>
<dbReference type="EMBL" id="MNYY01000094">
    <property type="protein sequence ID" value="OIP69923.1"/>
    <property type="molecule type" value="Genomic_DNA"/>
</dbReference>
<dbReference type="InterPro" id="IPR014729">
    <property type="entry name" value="Rossmann-like_a/b/a_fold"/>
</dbReference>
<dbReference type="PANTHER" id="PTHR43033:SF1">
    <property type="entry name" value="TRNA(ILE)-LYSIDINE SYNTHASE-RELATED"/>
    <property type="match status" value="1"/>
</dbReference>
<evidence type="ECO:0000256" key="7">
    <source>
        <dbReference type="ARBA" id="ARBA00048539"/>
    </source>
</evidence>
<dbReference type="InterPro" id="IPR012795">
    <property type="entry name" value="tRNA_Ile_lys_synt_N"/>
</dbReference>
<dbReference type="CDD" id="cd01992">
    <property type="entry name" value="TilS_N"/>
    <property type="match status" value="1"/>
</dbReference>
<dbReference type="InterPro" id="IPR012094">
    <property type="entry name" value="tRNA_Ile_lys_synt"/>
</dbReference>
<evidence type="ECO:0000313" key="11">
    <source>
        <dbReference type="EMBL" id="PJB57664.1"/>
    </source>
</evidence>
<keyword evidence="4 8" id="KW-0819">tRNA processing</keyword>
<accession>A0A1J5GCE7</accession>
<dbReference type="Gene3D" id="3.40.50.620">
    <property type="entry name" value="HUPs"/>
    <property type="match status" value="1"/>
</dbReference>
<proteinExistence type="inferred from homology"/>
<dbReference type="GO" id="GO:0032267">
    <property type="term" value="F:tRNA(Ile)-lysidine synthase activity"/>
    <property type="evidence" value="ECO:0007669"/>
    <property type="project" value="UniProtKB-EC"/>
</dbReference>
<comment type="caution">
    <text evidence="10">The sequence shown here is derived from an EMBL/GenBank/DDBJ whole genome shotgun (WGS) entry which is preliminary data.</text>
</comment>
<dbReference type="Pfam" id="PF11734">
    <property type="entry name" value="TilS_C"/>
    <property type="match status" value="1"/>
</dbReference>
<dbReference type="STRING" id="1805029.AUK42_04685"/>
<dbReference type="PANTHER" id="PTHR43033">
    <property type="entry name" value="TRNA(ILE)-LYSIDINE SYNTHASE-RELATED"/>
    <property type="match status" value="1"/>
</dbReference>
<sequence>MLEEKVLETIKKFDMLSFNDKVLVGVSGGPDSVALLKILLSFRQKYNLSIYIAHLNHMLRGRESDEDADFVKNLAQKLDLPCEVKSCNLSEIVKKKRSNLEEIAREYRYKFYSETTEKLKTDKIALGHNADDQVETILMRLLRGSGLEGLTGIPPVRNKIIRPLIECTRKEIEEYCQIHKIEYRIDSSNKETIYFRNKIRLELLPLLSKEYNKNIKDIILRLQSMVSEVYTYLQQKTELLFTEIVKVEGQERIIVDLKKFNTLSLALKRRIIRKSIEVIKGNLYSINFAHNNEILKLSEYQSGEKEVYLPENLRAKKSYGQLIIYRKRISKNWVDEISTPWEYNILISGKTKIKALDIEFETSILDSAEIKSSLYFNEKKPKGKFIEFIDYDKVKFPLKLRNRRIGDRFYPLKMIGEKKVKEYFIDNKIPKSHRDLIPILVDSENKIIWIVGMRMDNRVKITSTSKKLLYIKMNIKTKSILASLLYDI</sequence>
<dbReference type="SUPFAM" id="SSF52402">
    <property type="entry name" value="Adenine nucleotide alpha hydrolases-like"/>
    <property type="match status" value="1"/>
</dbReference>
<dbReference type="EC" id="6.3.4.19" evidence="8"/>
<dbReference type="Proteomes" id="UP000182763">
    <property type="component" value="Unassembled WGS sequence"/>
</dbReference>
<evidence type="ECO:0000256" key="6">
    <source>
        <dbReference type="ARBA" id="ARBA00022840"/>
    </source>
</evidence>
<dbReference type="AlphaFoldDB" id="A0A1J5GCE7"/>
<reference evidence="10 12" key="1">
    <citation type="journal article" date="2016" name="Environ. Microbiol.">
        <title>Genomic resolution of a cold subsurface aquifer community provides metabolic insights for novel microbes adapted to high CO concentrations.</title>
        <authorList>
            <person name="Probst A.J."/>
            <person name="Castelle C.J."/>
            <person name="Singh A."/>
            <person name="Brown C.T."/>
            <person name="Anantharaman K."/>
            <person name="Sharon I."/>
            <person name="Hug L.A."/>
            <person name="Burstein D."/>
            <person name="Emerson J.B."/>
            <person name="Thomas B.C."/>
            <person name="Banfield J.F."/>
        </authorList>
    </citation>
    <scope>NUCLEOTIDE SEQUENCE [LARGE SCALE GENOMIC DNA]</scope>
    <source>
        <strain evidence="10">CG2_30_33_13</strain>
    </source>
</reference>
<dbReference type="HAMAP" id="MF_01161">
    <property type="entry name" value="tRNA_Ile_lys_synt"/>
    <property type="match status" value="1"/>
</dbReference>
<evidence type="ECO:0000313" key="10">
    <source>
        <dbReference type="EMBL" id="OIP69923.1"/>
    </source>
</evidence>
<comment type="subcellular location">
    <subcellularLocation>
        <location evidence="1 8">Cytoplasm</location>
    </subcellularLocation>
</comment>
<dbReference type="InterPro" id="IPR011063">
    <property type="entry name" value="TilS/TtcA_N"/>
</dbReference>
<dbReference type="Pfam" id="PF01171">
    <property type="entry name" value="ATP_bind_3"/>
    <property type="match status" value="1"/>
</dbReference>
<dbReference type="Gene3D" id="3.30.465.60">
    <property type="match status" value="1"/>
</dbReference>
<comment type="domain">
    <text evidence="8">The N-terminal region contains the highly conserved SGGXDS motif, predicted to be a P-loop motif involved in ATP binding.</text>
</comment>
<accession>A0A2M8CF07</accession>
<keyword evidence="6 8" id="KW-0067">ATP-binding</keyword>
<evidence type="ECO:0000256" key="5">
    <source>
        <dbReference type="ARBA" id="ARBA00022741"/>
    </source>
</evidence>
<dbReference type="EMBL" id="PFTV01000042">
    <property type="protein sequence ID" value="PJB57664.1"/>
    <property type="molecule type" value="Genomic_DNA"/>
</dbReference>
<evidence type="ECO:0000313" key="13">
    <source>
        <dbReference type="Proteomes" id="UP000228560"/>
    </source>
</evidence>